<dbReference type="InterPro" id="IPR001128">
    <property type="entry name" value="Cyt_P450"/>
</dbReference>
<dbReference type="SUPFAM" id="SSF48264">
    <property type="entry name" value="Cytochrome P450"/>
    <property type="match status" value="1"/>
</dbReference>
<dbReference type="AlphaFoldDB" id="A0A0F7ZHB9"/>
<dbReference type="CDD" id="cd11069">
    <property type="entry name" value="CYP_FUM15-like"/>
    <property type="match status" value="1"/>
</dbReference>
<evidence type="ECO:0000256" key="1">
    <source>
        <dbReference type="ARBA" id="ARBA00010617"/>
    </source>
</evidence>
<accession>A0A0F7ZHB9</accession>
<dbReference type="InterPro" id="IPR002401">
    <property type="entry name" value="Cyt_P450_E_grp-I"/>
</dbReference>
<dbReference type="EMBL" id="KQ030548">
    <property type="protein sequence ID" value="KJZ72371.1"/>
    <property type="molecule type" value="Genomic_DNA"/>
</dbReference>
<comment type="similarity">
    <text evidence="1">Belongs to the cytochrome P450 family.</text>
</comment>
<dbReference type="Gene3D" id="1.10.630.10">
    <property type="entry name" value="Cytochrome P450"/>
    <property type="match status" value="1"/>
</dbReference>
<reference evidence="7 8" key="1">
    <citation type="journal article" date="2014" name="Genome Biol. Evol.">
        <title>Comparative genomics and transcriptomics analyses reveal divergent lifestyle features of nematode endoparasitic fungus Hirsutella minnesotensis.</title>
        <authorList>
            <person name="Lai Y."/>
            <person name="Liu K."/>
            <person name="Zhang X."/>
            <person name="Zhang X."/>
            <person name="Li K."/>
            <person name="Wang N."/>
            <person name="Shu C."/>
            <person name="Wu Y."/>
            <person name="Wang C."/>
            <person name="Bushley K.E."/>
            <person name="Xiang M."/>
            <person name="Liu X."/>
        </authorList>
    </citation>
    <scope>NUCLEOTIDE SEQUENCE [LARGE SCALE GENOMIC DNA]</scope>
    <source>
        <strain evidence="7 8">3608</strain>
    </source>
</reference>
<dbReference type="PANTHER" id="PTHR24305">
    <property type="entry name" value="CYTOCHROME P450"/>
    <property type="match status" value="1"/>
</dbReference>
<comment type="cofactor">
    <cofactor evidence="5">
        <name>heme</name>
        <dbReference type="ChEBI" id="CHEBI:30413"/>
    </cofactor>
</comment>
<dbReference type="GO" id="GO:0020037">
    <property type="term" value="F:heme binding"/>
    <property type="evidence" value="ECO:0007669"/>
    <property type="project" value="InterPro"/>
</dbReference>
<dbReference type="Pfam" id="PF00067">
    <property type="entry name" value="p450"/>
    <property type="match status" value="1"/>
</dbReference>
<gene>
    <name evidence="7" type="ORF">HIM_08297</name>
</gene>
<feature type="transmembrane region" description="Helical" evidence="6">
    <location>
        <begin position="6"/>
        <end position="23"/>
    </location>
</feature>
<keyword evidence="3 5" id="KW-0479">Metal-binding</keyword>
<feature type="transmembrane region" description="Helical" evidence="6">
    <location>
        <begin position="35"/>
        <end position="61"/>
    </location>
</feature>
<keyword evidence="4 5" id="KW-0408">Iron</keyword>
<evidence type="ECO:0008006" key="9">
    <source>
        <dbReference type="Google" id="ProtNLM"/>
    </source>
</evidence>
<dbReference type="GO" id="GO:0005506">
    <property type="term" value="F:iron ion binding"/>
    <property type="evidence" value="ECO:0007669"/>
    <property type="project" value="InterPro"/>
</dbReference>
<proteinExistence type="inferred from homology"/>
<dbReference type="GO" id="GO:0004497">
    <property type="term" value="F:monooxygenase activity"/>
    <property type="evidence" value="ECO:0007669"/>
    <property type="project" value="InterPro"/>
</dbReference>
<dbReference type="Proteomes" id="UP000054481">
    <property type="component" value="Unassembled WGS sequence"/>
</dbReference>
<evidence type="ECO:0000256" key="6">
    <source>
        <dbReference type="SAM" id="Phobius"/>
    </source>
</evidence>
<keyword evidence="6" id="KW-0472">Membrane</keyword>
<organism evidence="7 8">
    <name type="scientific">Hirsutella minnesotensis 3608</name>
    <dbReference type="NCBI Taxonomy" id="1043627"/>
    <lineage>
        <taxon>Eukaryota</taxon>
        <taxon>Fungi</taxon>
        <taxon>Dikarya</taxon>
        <taxon>Ascomycota</taxon>
        <taxon>Pezizomycotina</taxon>
        <taxon>Sordariomycetes</taxon>
        <taxon>Hypocreomycetidae</taxon>
        <taxon>Hypocreales</taxon>
        <taxon>Ophiocordycipitaceae</taxon>
        <taxon>Hirsutella</taxon>
    </lineage>
</organism>
<evidence type="ECO:0000256" key="5">
    <source>
        <dbReference type="PIRSR" id="PIRSR602401-1"/>
    </source>
</evidence>
<dbReference type="GO" id="GO:0016705">
    <property type="term" value="F:oxidoreductase activity, acting on paired donors, with incorporation or reduction of molecular oxygen"/>
    <property type="evidence" value="ECO:0007669"/>
    <property type="project" value="InterPro"/>
</dbReference>
<evidence type="ECO:0000313" key="8">
    <source>
        <dbReference type="Proteomes" id="UP000054481"/>
    </source>
</evidence>
<evidence type="ECO:0000256" key="2">
    <source>
        <dbReference type="ARBA" id="ARBA00022617"/>
    </source>
</evidence>
<dbReference type="OrthoDB" id="1470350at2759"/>
<name>A0A0F7ZHB9_9HYPO</name>
<keyword evidence="8" id="KW-1185">Reference proteome</keyword>
<keyword evidence="6" id="KW-1133">Transmembrane helix</keyword>
<dbReference type="InterPro" id="IPR050121">
    <property type="entry name" value="Cytochrome_P450_monoxygenase"/>
</dbReference>
<dbReference type="PRINTS" id="PR00385">
    <property type="entry name" value="P450"/>
</dbReference>
<sequence>MASTSWPLTHLAIVAVTIGLWRYGPQSLPVVRFGLLGCFAILYAAGFAIWLVYARFIWPLWLSPLTKLPQPKGGNWLNGHFWEIFMAGQGEVERVWIHEMPSAGFIYYRSILNTPRVVATTPKAVQEICTRTNEFIKPALVKGLAGRVLGAGLVLSELAQHKWQRRVFLPIFAPRHTREMFPIFWRKTRQVTQKLAKFVSETSSQSHGDDAVFEVGHWASRTALDIVTMATLGEDFGSIQDENAPLAKTYRRAIEPSRGHIVHALLKVWLPQRLVDLAPNRWNRTINESVPVFRNLCRRLLRERRQEAANKSDLGKDLLSLCFRYEEVAGADEEEVIDQMTTFLAAGHETISVGITWAIYMLCLRPEWQTILRKEARLHLPDPNAVEGIHDQEQIPMATHTNVDDMPMLQAFIHEVLRWFPPIPHTLREPLQDTVIDGMLIPKGTWIVLPIKGMNRDERCWGPDAKDFNPKRWLNPDSSFNTTGGCTNKYADLSFMQGVRSCIAQGFSKSEMACVVGAWVGRFEFELADPALLDVDRMKISRGSLSARPRDGLFVKWRTVDGW</sequence>
<feature type="binding site" description="axial binding residue" evidence="5">
    <location>
        <position position="502"/>
    </location>
    <ligand>
        <name>heme</name>
        <dbReference type="ChEBI" id="CHEBI:30413"/>
    </ligand>
    <ligandPart>
        <name>Fe</name>
        <dbReference type="ChEBI" id="CHEBI:18248"/>
    </ligandPart>
</feature>
<evidence type="ECO:0000256" key="3">
    <source>
        <dbReference type="ARBA" id="ARBA00022723"/>
    </source>
</evidence>
<evidence type="ECO:0000256" key="4">
    <source>
        <dbReference type="ARBA" id="ARBA00023004"/>
    </source>
</evidence>
<keyword evidence="2 5" id="KW-0349">Heme</keyword>
<dbReference type="PANTHER" id="PTHR24305:SF166">
    <property type="entry name" value="CYTOCHROME P450 12A4, MITOCHONDRIAL-RELATED"/>
    <property type="match status" value="1"/>
</dbReference>
<protein>
    <recommendedName>
        <fullName evidence="9">Cytochrome P450</fullName>
    </recommendedName>
</protein>
<dbReference type="PRINTS" id="PR00463">
    <property type="entry name" value="EP450I"/>
</dbReference>
<keyword evidence="6" id="KW-0812">Transmembrane</keyword>
<dbReference type="InterPro" id="IPR036396">
    <property type="entry name" value="Cyt_P450_sf"/>
</dbReference>
<evidence type="ECO:0000313" key="7">
    <source>
        <dbReference type="EMBL" id="KJZ72371.1"/>
    </source>
</evidence>